<keyword evidence="2" id="KW-1185">Reference proteome</keyword>
<reference evidence="1 2" key="1">
    <citation type="submission" date="2019-05" db="EMBL/GenBank/DDBJ databases">
        <title>Another draft genome of Portunus trituberculatus and its Hox gene families provides insights of decapod evolution.</title>
        <authorList>
            <person name="Jeong J.-H."/>
            <person name="Song I."/>
            <person name="Kim S."/>
            <person name="Choi T."/>
            <person name="Kim D."/>
            <person name="Ryu S."/>
            <person name="Kim W."/>
        </authorList>
    </citation>
    <scope>NUCLEOTIDE SEQUENCE [LARGE SCALE GENOMIC DNA]</scope>
    <source>
        <tissue evidence="1">Muscle</tissue>
    </source>
</reference>
<name>A0A5B7FEM8_PORTR</name>
<proteinExistence type="predicted"/>
<accession>A0A5B7FEM8</accession>
<organism evidence="1 2">
    <name type="scientific">Portunus trituberculatus</name>
    <name type="common">Swimming crab</name>
    <name type="synonym">Neptunus trituberculatus</name>
    <dbReference type="NCBI Taxonomy" id="210409"/>
    <lineage>
        <taxon>Eukaryota</taxon>
        <taxon>Metazoa</taxon>
        <taxon>Ecdysozoa</taxon>
        <taxon>Arthropoda</taxon>
        <taxon>Crustacea</taxon>
        <taxon>Multicrustacea</taxon>
        <taxon>Malacostraca</taxon>
        <taxon>Eumalacostraca</taxon>
        <taxon>Eucarida</taxon>
        <taxon>Decapoda</taxon>
        <taxon>Pleocyemata</taxon>
        <taxon>Brachyura</taxon>
        <taxon>Eubrachyura</taxon>
        <taxon>Portunoidea</taxon>
        <taxon>Portunidae</taxon>
        <taxon>Portuninae</taxon>
        <taxon>Portunus</taxon>
    </lineage>
</organism>
<evidence type="ECO:0000313" key="1">
    <source>
        <dbReference type="EMBL" id="MPC46060.1"/>
    </source>
</evidence>
<dbReference type="EMBL" id="VSRR010007025">
    <property type="protein sequence ID" value="MPC46060.1"/>
    <property type="molecule type" value="Genomic_DNA"/>
</dbReference>
<protein>
    <submittedName>
        <fullName evidence="1">Uncharacterized protein</fullName>
    </submittedName>
</protein>
<evidence type="ECO:0000313" key="2">
    <source>
        <dbReference type="Proteomes" id="UP000324222"/>
    </source>
</evidence>
<sequence>MEMRLDCTLQRLKSGHKAGGIGGKENEAVVPTIPVSWGSVSASPVGAVNSDGTPAQLQSSLAPPPVSIHTLDKLVKQGSKVSDAFTSPPKACELPTPDLFTQVHPPDIPHAGIVNYSGEQKTTCREEGSTDNWNTNNVSGKAEVSLASALPKLHTKRRIAAQFTSK</sequence>
<dbReference type="Proteomes" id="UP000324222">
    <property type="component" value="Unassembled WGS sequence"/>
</dbReference>
<dbReference type="AlphaFoldDB" id="A0A5B7FEM8"/>
<comment type="caution">
    <text evidence="1">The sequence shown here is derived from an EMBL/GenBank/DDBJ whole genome shotgun (WGS) entry which is preliminary data.</text>
</comment>
<dbReference type="OrthoDB" id="549353at2759"/>
<gene>
    <name evidence="1" type="ORF">E2C01_039769</name>
</gene>